<dbReference type="EMBL" id="GEDG01024808">
    <property type="protein sequence ID" value="JAP15694.1"/>
    <property type="molecule type" value="Transcribed_RNA"/>
</dbReference>
<sequence length="82" mass="9736">MLYLTLTRPDIAFQFKHLVSSYISQKNTHWEAVVRAMRYVKREPRLEILLSSHKTNKLSVFCDADWASCPNTRSLRFFSQAW</sequence>
<dbReference type="PANTHER" id="PTHR11439">
    <property type="entry name" value="GAG-POL-RELATED RETROTRANSPOSON"/>
    <property type="match status" value="1"/>
</dbReference>
<name>A0A0V0H5M2_SOLCH</name>
<reference evidence="1" key="1">
    <citation type="submission" date="2015-12" db="EMBL/GenBank/DDBJ databases">
        <title>Gene expression during late stages of embryo sac development: a critical building block for successful pollen-pistil interactions.</title>
        <authorList>
            <person name="Liu Y."/>
            <person name="Joly V."/>
            <person name="Sabar M."/>
            <person name="Matton D.P."/>
        </authorList>
    </citation>
    <scope>NUCLEOTIDE SEQUENCE</scope>
</reference>
<proteinExistence type="predicted"/>
<accession>A0A0V0H5M2</accession>
<protein>
    <submittedName>
        <fullName evidence="1">Putative ovule protein</fullName>
    </submittedName>
</protein>
<organism evidence="1">
    <name type="scientific">Solanum chacoense</name>
    <name type="common">Chaco potato</name>
    <dbReference type="NCBI Taxonomy" id="4108"/>
    <lineage>
        <taxon>Eukaryota</taxon>
        <taxon>Viridiplantae</taxon>
        <taxon>Streptophyta</taxon>
        <taxon>Embryophyta</taxon>
        <taxon>Tracheophyta</taxon>
        <taxon>Spermatophyta</taxon>
        <taxon>Magnoliopsida</taxon>
        <taxon>eudicotyledons</taxon>
        <taxon>Gunneridae</taxon>
        <taxon>Pentapetalae</taxon>
        <taxon>asterids</taxon>
        <taxon>lamiids</taxon>
        <taxon>Solanales</taxon>
        <taxon>Solanaceae</taxon>
        <taxon>Solanoideae</taxon>
        <taxon>Solaneae</taxon>
        <taxon>Solanum</taxon>
    </lineage>
</organism>
<evidence type="ECO:0000313" key="1">
    <source>
        <dbReference type="EMBL" id="JAP15694.1"/>
    </source>
</evidence>
<dbReference type="AlphaFoldDB" id="A0A0V0H5M2"/>
<dbReference type="PANTHER" id="PTHR11439:SF452">
    <property type="entry name" value="REVERSE TRANSCRIPTASE TY1_COPIA-TYPE DOMAIN-CONTAINING PROTEIN"/>
    <property type="match status" value="1"/>
</dbReference>